<sequence length="277" mass="31974">MKNKLYIIPIVFLFFYSCNIPRYVYSPAPPNINYFKQKGDIKLVSDYSFGDQNIPYAYNDGLDMQGGYAFTNHFALIASYYYRSEKDNYYNSYNFNNPPTNDTTTVAYKRHFFELGVGYFLSLNKKKTITYNLYGGVALGSFKINEYDSYNNSINIYNYNNNMTKVFLQSGINFMLSPSINFSFTDRLVSVVYGNPVSSFPDAVYPGYYLNYLNKKSLTALEHTTNFQFGIPKIKWMKIDATFTLCFSDGVYNLKTRPFNGSIGLAFDLTKLKKSKK</sequence>
<keyword evidence="1" id="KW-0472">Membrane</keyword>
<reference evidence="2" key="1">
    <citation type="submission" date="2016-10" db="EMBL/GenBank/DDBJ databases">
        <title>Sequence of Gallionella enrichment culture.</title>
        <authorList>
            <person name="Poehlein A."/>
            <person name="Muehling M."/>
            <person name="Daniel R."/>
        </authorList>
    </citation>
    <scope>NUCLEOTIDE SEQUENCE</scope>
</reference>
<name>A0A1J5SZQ5_9ZZZZ</name>
<evidence type="ECO:0008006" key="3">
    <source>
        <dbReference type="Google" id="ProtNLM"/>
    </source>
</evidence>
<gene>
    <name evidence="2" type="ORF">GALL_125140</name>
</gene>
<proteinExistence type="predicted"/>
<accession>A0A1J5SZQ5</accession>
<dbReference type="EMBL" id="MLJW01000050">
    <property type="protein sequence ID" value="OIR05462.1"/>
    <property type="molecule type" value="Genomic_DNA"/>
</dbReference>
<keyword evidence="1" id="KW-0812">Transmembrane</keyword>
<comment type="caution">
    <text evidence="2">The sequence shown here is derived from an EMBL/GenBank/DDBJ whole genome shotgun (WGS) entry which is preliminary data.</text>
</comment>
<dbReference type="PROSITE" id="PS51257">
    <property type="entry name" value="PROKAR_LIPOPROTEIN"/>
    <property type="match status" value="1"/>
</dbReference>
<evidence type="ECO:0000313" key="2">
    <source>
        <dbReference type="EMBL" id="OIR05462.1"/>
    </source>
</evidence>
<protein>
    <recommendedName>
        <fullName evidence="3">Outer membrane protein beta-barrel domain-containing protein</fullName>
    </recommendedName>
</protein>
<organism evidence="2">
    <name type="scientific">mine drainage metagenome</name>
    <dbReference type="NCBI Taxonomy" id="410659"/>
    <lineage>
        <taxon>unclassified sequences</taxon>
        <taxon>metagenomes</taxon>
        <taxon>ecological metagenomes</taxon>
    </lineage>
</organism>
<feature type="transmembrane region" description="Helical" evidence="1">
    <location>
        <begin position="6"/>
        <end position="25"/>
    </location>
</feature>
<dbReference type="AlphaFoldDB" id="A0A1J5SZQ5"/>
<evidence type="ECO:0000256" key="1">
    <source>
        <dbReference type="SAM" id="Phobius"/>
    </source>
</evidence>
<keyword evidence="1" id="KW-1133">Transmembrane helix</keyword>